<dbReference type="EMBL" id="BTFZ01000020">
    <property type="protein sequence ID" value="GMM39005.1"/>
    <property type="molecule type" value="Genomic_DNA"/>
</dbReference>
<evidence type="ECO:0000256" key="4">
    <source>
        <dbReference type="ARBA" id="ARBA00022598"/>
    </source>
</evidence>
<evidence type="ECO:0000256" key="10">
    <source>
        <dbReference type="PROSITE-ProRule" id="PRU10132"/>
    </source>
</evidence>
<keyword evidence="14" id="KW-1185">Reference proteome</keyword>
<dbReference type="PROSITE" id="PS00865">
    <property type="entry name" value="UBIQUITIN_ACTIVAT_2"/>
    <property type="match status" value="1"/>
</dbReference>
<dbReference type="CDD" id="cd01488">
    <property type="entry name" value="Uba3_RUB"/>
    <property type="match status" value="1"/>
</dbReference>
<dbReference type="GO" id="GO:0005524">
    <property type="term" value="F:ATP binding"/>
    <property type="evidence" value="ECO:0007669"/>
    <property type="project" value="UniProtKB-UniRule"/>
</dbReference>
<comment type="catalytic activity">
    <reaction evidence="9 11">
        <text>ATP + [NEDD8 protein] + [E1 NEDD8-activating enzyme]-L-cysteine = AMP + diphosphate + [E1 NEDD8-activating enzyme]-S-[NEDD8 protein]-yl-L-cysteine.</text>
        <dbReference type="EC" id="6.2.1.64"/>
    </reaction>
</comment>
<evidence type="ECO:0000256" key="11">
    <source>
        <dbReference type="RuleBase" id="RU368009"/>
    </source>
</evidence>
<dbReference type="SUPFAM" id="SSF69572">
    <property type="entry name" value="Activating enzymes of the ubiquitin-like proteins"/>
    <property type="match status" value="1"/>
</dbReference>
<evidence type="ECO:0000256" key="8">
    <source>
        <dbReference type="ARBA" id="ARBA00023624"/>
    </source>
</evidence>
<dbReference type="Gene3D" id="3.40.50.720">
    <property type="entry name" value="NAD(P)-binding Rossmann-like Domain"/>
    <property type="match status" value="1"/>
</dbReference>
<keyword evidence="6 11" id="KW-0833">Ubl conjugation pathway</keyword>
<accession>A0AAV5QY05</accession>
<feature type="active site" description="Glycyl thioester intermediate" evidence="10">
    <location>
        <position position="208"/>
    </location>
</feature>
<comment type="function">
    <text evidence="11">Catalytic subunit of the dimeric E1 enzyme, which activates NEDD8.</text>
</comment>
<dbReference type="PANTHER" id="PTHR10953:SF6">
    <property type="entry name" value="NEDD8-ACTIVATING ENZYME E1 CATALYTIC SUBUNIT"/>
    <property type="match status" value="1"/>
</dbReference>
<keyword evidence="7 11" id="KW-0067">ATP-binding</keyword>
<dbReference type="PANTHER" id="PTHR10953">
    <property type="entry name" value="UBIQUITIN-ACTIVATING ENZYME E1"/>
    <property type="match status" value="1"/>
</dbReference>
<evidence type="ECO:0000259" key="12">
    <source>
        <dbReference type="Pfam" id="PF00899"/>
    </source>
</evidence>
<evidence type="ECO:0000256" key="5">
    <source>
        <dbReference type="ARBA" id="ARBA00022741"/>
    </source>
</evidence>
<dbReference type="AlphaFoldDB" id="A0AAV5QY05"/>
<dbReference type="GO" id="GO:0045116">
    <property type="term" value="P:protein neddylation"/>
    <property type="evidence" value="ECO:0007669"/>
    <property type="project" value="UniProtKB-UniRule"/>
</dbReference>
<evidence type="ECO:0000256" key="1">
    <source>
        <dbReference type="ARBA" id="ARBA00005032"/>
    </source>
</evidence>
<reference evidence="13 14" key="1">
    <citation type="journal article" date="2023" name="Elife">
        <title>Identification of key yeast species and microbe-microbe interactions impacting larval growth of Drosophila in the wild.</title>
        <authorList>
            <person name="Mure A."/>
            <person name="Sugiura Y."/>
            <person name="Maeda R."/>
            <person name="Honda K."/>
            <person name="Sakurai N."/>
            <person name="Takahashi Y."/>
            <person name="Watada M."/>
            <person name="Katoh T."/>
            <person name="Gotoh A."/>
            <person name="Gotoh Y."/>
            <person name="Taniguchi I."/>
            <person name="Nakamura K."/>
            <person name="Hayashi T."/>
            <person name="Katayama T."/>
            <person name="Uemura T."/>
            <person name="Hattori Y."/>
        </authorList>
    </citation>
    <scope>NUCLEOTIDE SEQUENCE [LARGE SCALE GENOMIC DNA]</scope>
    <source>
        <strain evidence="13 14">SC-9</strain>
    </source>
</reference>
<keyword evidence="5 11" id="KW-0547">Nucleotide-binding</keyword>
<protein>
    <recommendedName>
        <fullName evidence="3 11">NEDD8-activating enzyme E1 catalytic subunit</fullName>
        <ecNumber evidence="8 11">6.2.1.64</ecNumber>
    </recommendedName>
</protein>
<organism evidence="13 14">
    <name type="scientific">Saccharomycopsis crataegensis</name>
    <dbReference type="NCBI Taxonomy" id="43959"/>
    <lineage>
        <taxon>Eukaryota</taxon>
        <taxon>Fungi</taxon>
        <taxon>Dikarya</taxon>
        <taxon>Ascomycota</taxon>
        <taxon>Saccharomycotina</taxon>
        <taxon>Saccharomycetes</taxon>
        <taxon>Saccharomycopsidaceae</taxon>
        <taxon>Saccharomycopsis</taxon>
    </lineage>
</organism>
<proteinExistence type="inferred from homology"/>
<evidence type="ECO:0000256" key="7">
    <source>
        <dbReference type="ARBA" id="ARBA00022840"/>
    </source>
</evidence>
<dbReference type="RefSeq" id="XP_064856000.1">
    <property type="nucleotide sequence ID" value="XM_064999928.1"/>
</dbReference>
<dbReference type="GO" id="GO:0019781">
    <property type="term" value="F:NEDD8 activating enzyme activity"/>
    <property type="evidence" value="ECO:0007669"/>
    <property type="project" value="UniProtKB-UniRule"/>
</dbReference>
<evidence type="ECO:0000256" key="2">
    <source>
        <dbReference type="ARBA" id="ARBA00006310"/>
    </source>
</evidence>
<evidence type="ECO:0000256" key="9">
    <source>
        <dbReference type="ARBA" id="ARBA00024626"/>
    </source>
</evidence>
<evidence type="ECO:0000256" key="6">
    <source>
        <dbReference type="ARBA" id="ARBA00022786"/>
    </source>
</evidence>
<gene>
    <name evidence="13" type="ORF">DASC09_063440</name>
</gene>
<feature type="domain" description="THIF-type NAD/FAD binding fold" evidence="12">
    <location>
        <begin position="34"/>
        <end position="333"/>
    </location>
</feature>
<dbReference type="GO" id="GO:0005737">
    <property type="term" value="C:cytoplasm"/>
    <property type="evidence" value="ECO:0007669"/>
    <property type="project" value="TreeGrafter"/>
</dbReference>
<dbReference type="Gene3D" id="1.10.10.520">
    <property type="entry name" value="Ubiquitin activating enzymes (Uba3). Chain: B, domain 2"/>
    <property type="match status" value="1"/>
</dbReference>
<evidence type="ECO:0000313" key="14">
    <source>
        <dbReference type="Proteomes" id="UP001360560"/>
    </source>
</evidence>
<evidence type="ECO:0000256" key="3">
    <source>
        <dbReference type="ARBA" id="ARBA00015203"/>
    </source>
</evidence>
<comment type="caution">
    <text evidence="13">The sequence shown here is derived from an EMBL/GenBank/DDBJ whole genome shotgun (WGS) entry which is preliminary data.</text>
</comment>
<dbReference type="Proteomes" id="UP001360560">
    <property type="component" value="Unassembled WGS sequence"/>
</dbReference>
<comment type="similarity">
    <text evidence="2 11">Belongs to the ubiquitin-activating E1 family. UBA3 subfamily.</text>
</comment>
<dbReference type="InterPro" id="IPR000594">
    <property type="entry name" value="ThiF_NAD_FAD-bd"/>
</dbReference>
<dbReference type="GO" id="GO:0005634">
    <property type="term" value="C:nucleus"/>
    <property type="evidence" value="ECO:0007669"/>
    <property type="project" value="TreeGrafter"/>
</dbReference>
<name>A0AAV5QY05_9ASCO</name>
<dbReference type="FunFam" id="1.10.10.520:FF:000001">
    <property type="entry name" value="NEDD8-activating enzyme E1 catalytic subunit"/>
    <property type="match status" value="1"/>
</dbReference>
<dbReference type="GeneID" id="90076993"/>
<keyword evidence="4 11" id="KW-0436">Ligase</keyword>
<dbReference type="InterPro" id="IPR045886">
    <property type="entry name" value="ThiF/MoeB/HesA"/>
</dbReference>
<dbReference type="InterPro" id="IPR033127">
    <property type="entry name" value="UBQ-activ_enz_E1_Cys_AS"/>
</dbReference>
<dbReference type="Pfam" id="PF00899">
    <property type="entry name" value="ThiF"/>
    <property type="match status" value="1"/>
</dbReference>
<evidence type="ECO:0000313" key="13">
    <source>
        <dbReference type="EMBL" id="GMM39005.1"/>
    </source>
</evidence>
<comment type="pathway">
    <text evidence="1 11">Protein modification; protein neddylation.</text>
</comment>
<dbReference type="InterPro" id="IPR023318">
    <property type="entry name" value="Ub_act_enz_dom_a_sf"/>
</dbReference>
<sequence length="336" mass="37567">MFKRQKMINGRDESSITPALISQGPFTIEDFEGGLQNLEQLHSKKILVLGAGGLGCEILKNMALSGFKHIDVIDMDTIDISNLNRQFLFRTKDIGKSKAIVACEFIRKRVKDVNVTPHFAKIQTMGDDFFKQFDLIISGLDNIEARRWVNSLVISLYDVNDDDSLIPMIDGGTEGFRGQSRVIFPRLTACYECTLSLAPAVKTQYPVCTIANTPRLPEHCIEYVNLIEWPKQFPDKKFDADNPDDVTWLYDRSLDRAKQFNISGVTRSLALGVVKNIIPAIASTNAIIAASCVNEAFKVLTSCNPNLEYCMQYSGDNEPFTFNFAPEQQADCPICG</sequence>
<dbReference type="EC" id="6.2.1.64" evidence="8 11"/>
<dbReference type="InterPro" id="IPR030468">
    <property type="entry name" value="Uba3_N"/>
</dbReference>
<dbReference type="InterPro" id="IPR035985">
    <property type="entry name" value="Ubiquitin-activating_enz"/>
</dbReference>